<feature type="compositionally biased region" description="Gly residues" evidence="1">
    <location>
        <begin position="20"/>
        <end position="29"/>
    </location>
</feature>
<organism evidence="2">
    <name type="scientific">Oryza sativa subsp. japonica</name>
    <name type="common">Rice</name>
    <dbReference type="NCBI Taxonomy" id="39947"/>
    <lineage>
        <taxon>Eukaryota</taxon>
        <taxon>Viridiplantae</taxon>
        <taxon>Streptophyta</taxon>
        <taxon>Embryophyta</taxon>
        <taxon>Tracheophyta</taxon>
        <taxon>Spermatophyta</taxon>
        <taxon>Magnoliopsida</taxon>
        <taxon>Liliopsida</taxon>
        <taxon>Poales</taxon>
        <taxon>Poaceae</taxon>
        <taxon>BOP clade</taxon>
        <taxon>Oryzoideae</taxon>
        <taxon>Oryzeae</taxon>
        <taxon>Oryzinae</taxon>
        <taxon>Oryza</taxon>
        <taxon>Oryza sativa</taxon>
    </lineage>
</organism>
<evidence type="ECO:0000313" key="2">
    <source>
        <dbReference type="EMBL" id="BAD45027.1"/>
    </source>
</evidence>
<feature type="compositionally biased region" description="Basic and acidic residues" evidence="1">
    <location>
        <begin position="31"/>
        <end position="42"/>
    </location>
</feature>
<evidence type="ECO:0000256" key="1">
    <source>
        <dbReference type="SAM" id="MobiDB-lite"/>
    </source>
</evidence>
<dbReference type="Proteomes" id="UP000817658">
    <property type="component" value="Chromosome 1"/>
</dbReference>
<protein>
    <submittedName>
        <fullName evidence="2">Uncharacterized protein B1146F03.3</fullName>
    </submittedName>
</protein>
<sequence>MGGREKGQHSEERDREGEGIPEGGRGGSKGGKRDREGGGGDREGEEGAPEREGGMGWAGLGWWEGMWNSYSKGGMASIKLKFVQILDPLSPRREKKNLDYRYYGF</sequence>
<feature type="compositionally biased region" description="Basic and acidic residues" evidence="1">
    <location>
        <begin position="1"/>
        <end position="18"/>
    </location>
</feature>
<proteinExistence type="predicted"/>
<gene>
    <name evidence="2" type="primary">B1146F03.3</name>
</gene>
<dbReference type="EMBL" id="AP003206">
    <property type="protein sequence ID" value="BAD45027.1"/>
    <property type="molecule type" value="Genomic_DNA"/>
</dbReference>
<dbReference type="AlphaFoldDB" id="Q657I4"/>
<reference evidence="2" key="1">
    <citation type="journal article" date="2002" name="Nature">
        <title>The genome sequence and structure of rice chromosome 1.</title>
        <authorList>
            <person name="Sasaki T."/>
            <person name="Matsumoto T."/>
            <person name="Yamamoto K."/>
            <person name="Sakata K."/>
            <person name="Baba T."/>
            <person name="Katayose Y."/>
            <person name="Wu J."/>
            <person name="Niimura Y."/>
            <person name="Cheng Z."/>
            <person name="Nagamura Y."/>
            <person name="Antonio B.A."/>
            <person name="Kanamori H."/>
            <person name="Hosokawa S."/>
            <person name="Masukawa M."/>
            <person name="Arikawa K."/>
            <person name="Chiden Y."/>
            <person name="Hayashi M."/>
            <person name="Okamoto M."/>
            <person name="Ando T."/>
            <person name="Aoki H."/>
            <person name="Arita K."/>
            <person name="Hamada M."/>
            <person name="Harada C."/>
            <person name="Hijishita S."/>
            <person name="Honda M."/>
            <person name="Ichikawa Y."/>
            <person name="Idonuma A."/>
            <person name="Iijima M."/>
            <person name="Ikeda M."/>
            <person name="Ikeno M."/>
            <person name="Itoh S."/>
            <person name="Itoh T."/>
            <person name="Itoh Y."/>
            <person name="Itoh Y."/>
            <person name="Iwabuchi A."/>
            <person name="Kamiya K."/>
            <person name="Karasawa W."/>
            <person name="Katagiri S."/>
            <person name="Kikuta A."/>
            <person name="Kobayashi N."/>
            <person name="Kono I."/>
            <person name="Machita K."/>
            <person name="Maehara T."/>
            <person name="Mizuno H."/>
            <person name="Mizubayashi T."/>
            <person name="Mukai Y."/>
            <person name="Nagasaki H."/>
            <person name="Nakashima M."/>
            <person name="Nakama Y."/>
            <person name="Nakamichi Y."/>
            <person name="Nakamura M."/>
            <person name="Namiki N."/>
            <person name="Negishi M."/>
            <person name="Ohta I."/>
            <person name="Ono N."/>
            <person name="Saji S."/>
            <person name="Sakai K."/>
            <person name="Shibata M."/>
            <person name="Shimokawa T."/>
            <person name="Shomura A."/>
            <person name="Song J."/>
            <person name="Takazaki Y."/>
            <person name="Terasawa K."/>
            <person name="Tsuji K."/>
            <person name="Waki K."/>
            <person name="Yamagata H."/>
            <person name="Yamane H."/>
            <person name="Yoshiki S."/>
            <person name="Yoshihara R."/>
            <person name="Yukawa K."/>
            <person name="Zhong H."/>
            <person name="Iwama H."/>
            <person name="Endo T."/>
            <person name="Ito H."/>
            <person name="Hahn J.H."/>
            <person name="Kim H.I."/>
            <person name="Eun M.Y."/>
            <person name="Yano M."/>
            <person name="Jiang J."/>
            <person name="Gojobori T."/>
        </authorList>
    </citation>
    <scope>NUCLEOTIDE SEQUENCE [LARGE SCALE GENOMIC DNA]</scope>
</reference>
<accession>Q657I4</accession>
<name>Q657I4_ORYSJ</name>
<feature type="region of interest" description="Disordered" evidence="1">
    <location>
        <begin position="1"/>
        <end position="56"/>
    </location>
</feature>